<protein>
    <recommendedName>
        <fullName evidence="4">Porin</fullName>
    </recommendedName>
</protein>
<sequence>MSSRNALRAGARLTRRALCASIAMLLAVTSLSTLAQDAAPSPNATINLIRLMVKKGLITQSDADGLISQANAEAVQAQRTAATAQAARPPVDGAQPGDVRVTYVPQSVRNEIREQVKQEVVAQAKTEHWATPNALPEWLDRISWSGDIRVRDESWLYSRSNSPYFIDYAALNKNGPFDINQISQGVNPPILNSQQNRMSILDMQAHLAMTAKVADTVTAGVRIGTGNDNNPVSTTQALGGGLVKKDLWLDRAWIQWQPYSWGSLTAGRMADPFFVTDLIYSPELNFDGIAGKFHVPFNNEIDGFATAGLFPIQYTGNNTPSQAFGYDKNHSDERWMSALQLGATRHIDDDMKWSAALAYYYFEGMRGKLSEPCPIYTGINYCSTDDDAPSYMLKGNTLFLLRDIVPDPASPSNYAQPQFVGLSYDYHLANVTSTFDFKIGETPARIQADYVRNMAYHAKDALTRYANGLGTPVNNYDSGTSATETGPYKSGPVGWLVRGILGNPNPMAANDWNVTFGYKYLQPDAVLDGLTDVNFHLGGTNAKGFIFTADYGIATRTWLSARYFNAKQVYGPPLAIDVVQLEINTKF</sequence>
<dbReference type="RefSeq" id="WP_046973018.1">
    <property type="nucleotide sequence ID" value="NZ_JPLA01000049.1"/>
</dbReference>
<feature type="chain" id="PRO_5002576638" description="Porin" evidence="1">
    <location>
        <begin position="36"/>
        <end position="587"/>
    </location>
</feature>
<gene>
    <name evidence="2" type="ORF">Y882_16745</name>
</gene>
<comment type="caution">
    <text evidence="2">The sequence shown here is derived from an EMBL/GenBank/DDBJ whole genome shotgun (WGS) entry which is preliminary data.</text>
</comment>
<evidence type="ECO:0008006" key="4">
    <source>
        <dbReference type="Google" id="ProtNLM"/>
    </source>
</evidence>
<dbReference type="STRING" id="1440762.Y882_16745"/>
<evidence type="ECO:0000313" key="3">
    <source>
        <dbReference type="Proteomes" id="UP000035481"/>
    </source>
</evidence>
<dbReference type="EMBL" id="JPLA01000049">
    <property type="protein sequence ID" value="KLD62343.1"/>
    <property type="molecule type" value="Genomic_DNA"/>
</dbReference>
<accession>A0A0G9GYG7</accession>
<evidence type="ECO:0000313" key="2">
    <source>
        <dbReference type="EMBL" id="KLD62343.1"/>
    </source>
</evidence>
<organism evidence="2 3">
    <name type="scientific">Dyella japonica DSM 16301</name>
    <dbReference type="NCBI Taxonomy" id="1440762"/>
    <lineage>
        <taxon>Bacteria</taxon>
        <taxon>Pseudomonadati</taxon>
        <taxon>Pseudomonadota</taxon>
        <taxon>Gammaproteobacteria</taxon>
        <taxon>Lysobacterales</taxon>
        <taxon>Rhodanobacteraceae</taxon>
        <taxon>Dyella</taxon>
    </lineage>
</organism>
<evidence type="ECO:0000256" key="1">
    <source>
        <dbReference type="SAM" id="SignalP"/>
    </source>
</evidence>
<dbReference type="PATRIC" id="fig|1440762.4.peg.3075"/>
<dbReference type="Pfam" id="PF16930">
    <property type="entry name" value="Porin_5"/>
    <property type="match status" value="1"/>
</dbReference>
<dbReference type="AlphaFoldDB" id="A0A0G9GYG7"/>
<keyword evidence="1" id="KW-0732">Signal</keyword>
<dbReference type="Proteomes" id="UP000035481">
    <property type="component" value="Unassembled WGS sequence"/>
</dbReference>
<dbReference type="SUPFAM" id="SSF56935">
    <property type="entry name" value="Porins"/>
    <property type="match status" value="1"/>
</dbReference>
<name>A0A0G9GYG7_9GAMM</name>
<proteinExistence type="predicted"/>
<reference evidence="2 3" key="1">
    <citation type="journal article" date="2015" name="Antonie Van Leeuwenhoek">
        <title>A phylogenomic and molecular marker based taxonomic framework for the order Xanthomonadales: proposal to transfer the families Algiphilaceae and Solimonadaceae to the order Nevskiales ord. nov. and to create a new family within the order Xanthomonadales, the family Rhodanobacteraceae fam. nov., containing the genus Rhodanobacter and its closest relatives.</title>
        <authorList>
            <person name="Naushad S."/>
            <person name="Adeolu M."/>
            <person name="Wong S."/>
            <person name="Sohail M."/>
            <person name="Schellhorn H.E."/>
            <person name="Gupta R.S."/>
        </authorList>
    </citation>
    <scope>NUCLEOTIDE SEQUENCE [LARGE SCALE GENOMIC DNA]</scope>
    <source>
        <strain evidence="2 3">DSM 16301</strain>
    </source>
</reference>
<dbReference type="InterPro" id="IPR032638">
    <property type="entry name" value="Porin_5"/>
</dbReference>
<feature type="signal peptide" evidence="1">
    <location>
        <begin position="1"/>
        <end position="35"/>
    </location>
</feature>
<dbReference type="OrthoDB" id="5372286at2"/>